<protein>
    <recommendedName>
        <fullName evidence="5">HTH merR-type domain-containing protein</fullName>
    </recommendedName>
</protein>
<dbReference type="Pfam" id="PF13411">
    <property type="entry name" value="MerR_1"/>
    <property type="match status" value="1"/>
</dbReference>
<dbReference type="SMART" id="SM00422">
    <property type="entry name" value="HTH_MERR"/>
    <property type="match status" value="1"/>
</dbReference>
<gene>
    <name evidence="6" type="ORF">AQI95_40600</name>
</gene>
<dbReference type="Proteomes" id="UP000053127">
    <property type="component" value="Unassembled WGS sequence"/>
</dbReference>
<organism evidence="6 7">
    <name type="scientific">Streptomyces yokosukanensis</name>
    <dbReference type="NCBI Taxonomy" id="67386"/>
    <lineage>
        <taxon>Bacteria</taxon>
        <taxon>Bacillati</taxon>
        <taxon>Actinomycetota</taxon>
        <taxon>Actinomycetes</taxon>
        <taxon>Kitasatosporales</taxon>
        <taxon>Streptomycetaceae</taxon>
        <taxon>Streptomyces</taxon>
    </lineage>
</organism>
<evidence type="ECO:0000313" key="7">
    <source>
        <dbReference type="Proteomes" id="UP000053127"/>
    </source>
</evidence>
<dbReference type="RefSeq" id="WP_067136001.1">
    <property type="nucleotide sequence ID" value="NZ_KQ948233.1"/>
</dbReference>
<evidence type="ECO:0000256" key="4">
    <source>
        <dbReference type="ARBA" id="ARBA00023163"/>
    </source>
</evidence>
<feature type="domain" description="HTH merR-type" evidence="5">
    <location>
        <begin position="1"/>
        <end position="68"/>
    </location>
</feature>
<reference evidence="6 7" key="1">
    <citation type="submission" date="2015-10" db="EMBL/GenBank/DDBJ databases">
        <title>Draft genome sequence of Streptomyces yokosukanensis DSM 40224, type strain for the species Streptomyces yokosukanensis.</title>
        <authorList>
            <person name="Ruckert C."/>
            <person name="Winkler A."/>
            <person name="Kalinowski J."/>
            <person name="Kampfer P."/>
            <person name="Glaeser S."/>
        </authorList>
    </citation>
    <scope>NUCLEOTIDE SEQUENCE [LARGE SCALE GENOMIC DNA]</scope>
    <source>
        <strain evidence="6 7">DSM 40224</strain>
    </source>
</reference>
<name>A0A101NTQ2_9ACTN</name>
<dbReference type="EMBL" id="LMWN01000068">
    <property type="protein sequence ID" value="KUM99091.1"/>
    <property type="molecule type" value="Genomic_DNA"/>
</dbReference>
<dbReference type="SUPFAM" id="SSF46955">
    <property type="entry name" value="Putative DNA-binding domain"/>
    <property type="match status" value="1"/>
</dbReference>
<evidence type="ECO:0000256" key="1">
    <source>
        <dbReference type="ARBA" id="ARBA00022491"/>
    </source>
</evidence>
<dbReference type="PRINTS" id="PR00040">
    <property type="entry name" value="HTHMERR"/>
</dbReference>
<dbReference type="STRING" id="67386.AQI95_40600"/>
<evidence type="ECO:0000256" key="2">
    <source>
        <dbReference type="ARBA" id="ARBA00023015"/>
    </source>
</evidence>
<keyword evidence="1" id="KW-0678">Repressor</keyword>
<dbReference type="AlphaFoldDB" id="A0A101NTQ2"/>
<dbReference type="PROSITE" id="PS50937">
    <property type="entry name" value="HTH_MERR_2"/>
    <property type="match status" value="1"/>
</dbReference>
<dbReference type="PANTHER" id="PTHR30204:SF69">
    <property type="entry name" value="MERR-FAMILY TRANSCRIPTIONAL REGULATOR"/>
    <property type="match status" value="1"/>
</dbReference>
<evidence type="ECO:0000313" key="6">
    <source>
        <dbReference type="EMBL" id="KUM99091.1"/>
    </source>
</evidence>
<dbReference type="PANTHER" id="PTHR30204">
    <property type="entry name" value="REDOX-CYCLING DRUG-SENSING TRANSCRIPTIONAL ACTIVATOR SOXR"/>
    <property type="match status" value="1"/>
</dbReference>
<dbReference type="InterPro" id="IPR000551">
    <property type="entry name" value="MerR-type_HTH_dom"/>
</dbReference>
<keyword evidence="3" id="KW-0238">DNA-binding</keyword>
<accession>A0A101NTQ2</accession>
<dbReference type="InterPro" id="IPR047057">
    <property type="entry name" value="MerR_fam"/>
</dbReference>
<dbReference type="GO" id="GO:0003677">
    <property type="term" value="F:DNA binding"/>
    <property type="evidence" value="ECO:0007669"/>
    <property type="project" value="UniProtKB-KW"/>
</dbReference>
<dbReference type="Gene3D" id="1.10.1660.10">
    <property type="match status" value="1"/>
</dbReference>
<dbReference type="InterPro" id="IPR009061">
    <property type="entry name" value="DNA-bd_dom_put_sf"/>
</dbReference>
<proteinExistence type="predicted"/>
<dbReference type="GO" id="GO:0003700">
    <property type="term" value="F:DNA-binding transcription factor activity"/>
    <property type="evidence" value="ECO:0007669"/>
    <property type="project" value="InterPro"/>
</dbReference>
<evidence type="ECO:0000256" key="3">
    <source>
        <dbReference type="ARBA" id="ARBA00023125"/>
    </source>
</evidence>
<sequence length="130" mass="14125">MLIGELAKRTGTSERLLRYYERVELLRPERRPNGYRTYDETAPSAVLRIRALLAAGLPTRVIRQVLPCTDAEAAVRPCPGVLDALRAQLRTLDERSAEISAARDVLLQTITTAETAAAVAASRAPATGTP</sequence>
<keyword evidence="4" id="KW-0804">Transcription</keyword>
<keyword evidence="2" id="KW-0805">Transcription regulation</keyword>
<comment type="caution">
    <text evidence="6">The sequence shown here is derived from an EMBL/GenBank/DDBJ whole genome shotgun (WGS) entry which is preliminary data.</text>
</comment>
<keyword evidence="7" id="KW-1185">Reference proteome</keyword>
<evidence type="ECO:0000259" key="5">
    <source>
        <dbReference type="PROSITE" id="PS50937"/>
    </source>
</evidence>